<comment type="caution">
    <text evidence="1">The sequence shown here is derived from an EMBL/GenBank/DDBJ whole genome shotgun (WGS) entry which is preliminary data.</text>
</comment>
<evidence type="ECO:0000313" key="2">
    <source>
        <dbReference type="Proteomes" id="UP000887013"/>
    </source>
</evidence>
<name>A0A8X6MBT5_NEPPI</name>
<evidence type="ECO:0000313" key="1">
    <source>
        <dbReference type="EMBL" id="GFS39845.1"/>
    </source>
</evidence>
<keyword evidence="2" id="KW-1185">Reference proteome</keyword>
<dbReference type="AlphaFoldDB" id="A0A8X6MBT5"/>
<sequence length="98" mass="11193">MTRSESQHSRRFIIFPGGVDAPSLRPNYPSGPFVILNDRLDVDGVVTPNHRSAIEMSGVVSGANDRIWDLHRCLLPSERSFGIERMQRREYWIDSGYC</sequence>
<accession>A0A8X6MBT5</accession>
<proteinExistence type="predicted"/>
<reference evidence="1" key="1">
    <citation type="submission" date="2020-08" db="EMBL/GenBank/DDBJ databases">
        <title>Multicomponent nature underlies the extraordinary mechanical properties of spider dragline silk.</title>
        <authorList>
            <person name="Kono N."/>
            <person name="Nakamura H."/>
            <person name="Mori M."/>
            <person name="Yoshida Y."/>
            <person name="Ohtoshi R."/>
            <person name="Malay A.D."/>
            <person name="Moran D.A.P."/>
            <person name="Tomita M."/>
            <person name="Numata K."/>
            <person name="Arakawa K."/>
        </authorList>
    </citation>
    <scope>NUCLEOTIDE SEQUENCE</scope>
</reference>
<organism evidence="1 2">
    <name type="scientific">Nephila pilipes</name>
    <name type="common">Giant wood spider</name>
    <name type="synonym">Nephila maculata</name>
    <dbReference type="NCBI Taxonomy" id="299642"/>
    <lineage>
        <taxon>Eukaryota</taxon>
        <taxon>Metazoa</taxon>
        <taxon>Ecdysozoa</taxon>
        <taxon>Arthropoda</taxon>
        <taxon>Chelicerata</taxon>
        <taxon>Arachnida</taxon>
        <taxon>Araneae</taxon>
        <taxon>Araneomorphae</taxon>
        <taxon>Entelegynae</taxon>
        <taxon>Araneoidea</taxon>
        <taxon>Nephilidae</taxon>
        <taxon>Nephila</taxon>
    </lineage>
</organism>
<protein>
    <submittedName>
        <fullName evidence="1">Uncharacterized protein</fullName>
    </submittedName>
</protein>
<dbReference type="EMBL" id="BMAW01089438">
    <property type="protein sequence ID" value="GFS39845.1"/>
    <property type="molecule type" value="Genomic_DNA"/>
</dbReference>
<dbReference type="Proteomes" id="UP000887013">
    <property type="component" value="Unassembled WGS sequence"/>
</dbReference>
<gene>
    <name evidence="1" type="ORF">NPIL_115111</name>
</gene>